<accession>A0ABS8Y612</accession>
<comment type="caution">
    <text evidence="2">The sequence shown here is derived from an EMBL/GenBank/DDBJ whole genome shotgun (WGS) entry which is preliminary data.</text>
</comment>
<feature type="region of interest" description="Disordered" evidence="1">
    <location>
        <begin position="25"/>
        <end position="60"/>
    </location>
</feature>
<protein>
    <submittedName>
        <fullName evidence="2">Uncharacterized protein</fullName>
    </submittedName>
</protein>
<feature type="region of interest" description="Disordered" evidence="1">
    <location>
        <begin position="99"/>
        <end position="132"/>
    </location>
</feature>
<keyword evidence="3" id="KW-1185">Reference proteome</keyword>
<sequence length="168" mass="18958">STQTLQDVPLSAPQASQDSCTVFMPNLGFDASSSQRSSHKSIQQKSKPARPSRSMTNVKQHVVRSNAVVDEVEEVEGEHEDENEQSILRPKVISKVRTRLQHKKMQQQPTGTRRIDLKGDETGVSMSTNLPFSPRKLSWKEKVAMTSNQLTLEKDKKIGKLKTRRGKY</sequence>
<gene>
    <name evidence="2" type="ORF">HAX54_037456</name>
</gene>
<dbReference type="EMBL" id="JACEIK010050192">
    <property type="protein sequence ID" value="MCE5167103.1"/>
    <property type="molecule type" value="Genomic_DNA"/>
</dbReference>
<feature type="compositionally biased region" description="Low complexity" evidence="1">
    <location>
        <begin position="32"/>
        <end position="46"/>
    </location>
</feature>
<reference evidence="2 3" key="1">
    <citation type="journal article" date="2021" name="BMC Genomics">
        <title>Datura genome reveals duplications of psychoactive alkaloid biosynthetic genes and high mutation rate following tissue culture.</title>
        <authorList>
            <person name="Rajewski A."/>
            <person name="Carter-House D."/>
            <person name="Stajich J."/>
            <person name="Litt A."/>
        </authorList>
    </citation>
    <scope>NUCLEOTIDE SEQUENCE [LARGE SCALE GENOMIC DNA]</scope>
    <source>
        <strain evidence="2">AR-01</strain>
    </source>
</reference>
<proteinExistence type="predicted"/>
<dbReference type="Proteomes" id="UP000823775">
    <property type="component" value="Unassembled WGS sequence"/>
</dbReference>
<name>A0ABS8Y612_DATST</name>
<evidence type="ECO:0000313" key="3">
    <source>
        <dbReference type="Proteomes" id="UP000823775"/>
    </source>
</evidence>
<organism evidence="2 3">
    <name type="scientific">Datura stramonium</name>
    <name type="common">Jimsonweed</name>
    <name type="synonym">Common thornapple</name>
    <dbReference type="NCBI Taxonomy" id="4076"/>
    <lineage>
        <taxon>Eukaryota</taxon>
        <taxon>Viridiplantae</taxon>
        <taxon>Streptophyta</taxon>
        <taxon>Embryophyta</taxon>
        <taxon>Tracheophyta</taxon>
        <taxon>Spermatophyta</taxon>
        <taxon>Magnoliopsida</taxon>
        <taxon>eudicotyledons</taxon>
        <taxon>Gunneridae</taxon>
        <taxon>Pentapetalae</taxon>
        <taxon>asterids</taxon>
        <taxon>lamiids</taxon>
        <taxon>Solanales</taxon>
        <taxon>Solanaceae</taxon>
        <taxon>Solanoideae</taxon>
        <taxon>Datureae</taxon>
        <taxon>Datura</taxon>
    </lineage>
</organism>
<evidence type="ECO:0000256" key="1">
    <source>
        <dbReference type="SAM" id="MobiDB-lite"/>
    </source>
</evidence>
<evidence type="ECO:0000313" key="2">
    <source>
        <dbReference type="EMBL" id="MCE5167103.1"/>
    </source>
</evidence>
<feature type="non-terminal residue" evidence="2">
    <location>
        <position position="1"/>
    </location>
</feature>